<sequence length="563" mass="59635">MPLRPDTVIENATVVTGDPARPYASRVGMWNGTFLALDEDLDAFASPVHVIDAGGATVLPGFNDVHAHSVWFGQTLMEIDLGSCATTAEVYRTIRQQAEASDDPADGTWVVASNFHPLALEDGPLRIDVLDDVGGGRPLVIKHNSGHALTVNTETLRRAGIALSDPDQPDGGEIRVDDRGRPTGLLDENAMRPVQDLLQPESEGLITRALDLATSRYVSEGLTSVTDAGIAGGWIGHSPREFGAYQTAFDRGLLSTRMQTMVTIDALHEVAGSPEDPVVRSLSAGVRTGVGDEWLQIGPAKIFTDGSLIGSTAAMSEDYHHCTHHRGYFQGDPGVMRDHALRAAAGGWSLAMHAIGDAAVDYAVDVLAEARRRFGPPVLPHRIEHGGVVRDDQLAAIAAVDAVLVPQPRFIAEFGDAMADKLGPTRSALSYPAQRVLDAGVVLPGSSDRPVAGGAPLSVIQAFVERRTETGRDYGPADRITAAQAIRAYTVGSARATGWAGRKGQIIPGQFADLVVLGQDPTDPGIDPSQIADIPVLATVVGGTTAFGDDHWTARPTTQEETH</sequence>
<dbReference type="Pfam" id="PF07969">
    <property type="entry name" value="Amidohydro_3"/>
    <property type="match status" value="1"/>
</dbReference>
<comment type="caution">
    <text evidence="2">The sequence shown here is derived from an EMBL/GenBank/DDBJ whole genome shotgun (WGS) entry which is preliminary data.</text>
</comment>
<dbReference type="Proteomes" id="UP001139207">
    <property type="component" value="Unassembled WGS sequence"/>
</dbReference>
<dbReference type="Gene3D" id="3.20.20.140">
    <property type="entry name" value="Metal-dependent hydrolases"/>
    <property type="match status" value="1"/>
</dbReference>
<dbReference type="SUPFAM" id="SSF51556">
    <property type="entry name" value="Metallo-dependent hydrolases"/>
    <property type="match status" value="1"/>
</dbReference>
<dbReference type="InterPro" id="IPR032466">
    <property type="entry name" value="Metal_Hydrolase"/>
</dbReference>
<keyword evidence="3" id="KW-1185">Reference proteome</keyword>
<feature type="domain" description="Amidohydrolase 3" evidence="1">
    <location>
        <begin position="50"/>
        <end position="545"/>
    </location>
</feature>
<evidence type="ECO:0000313" key="3">
    <source>
        <dbReference type="Proteomes" id="UP001139207"/>
    </source>
</evidence>
<dbReference type="PANTHER" id="PTHR22642:SF2">
    <property type="entry name" value="PROTEIN LONG AFTER FAR-RED 3"/>
    <property type="match status" value="1"/>
</dbReference>
<dbReference type="CDD" id="cd01300">
    <property type="entry name" value="YtcJ_like"/>
    <property type="match status" value="1"/>
</dbReference>
<dbReference type="Gene3D" id="3.10.310.70">
    <property type="match status" value="1"/>
</dbReference>
<protein>
    <submittedName>
        <fullName evidence="2">Amidohydrolase</fullName>
    </submittedName>
</protein>
<reference evidence="2" key="1">
    <citation type="submission" date="2022-04" db="EMBL/GenBank/DDBJ databases">
        <title>Corynebacterium kalidii LD5P10.</title>
        <authorList>
            <person name="Sun J.Q."/>
        </authorList>
    </citation>
    <scope>NUCLEOTIDE SEQUENCE</scope>
    <source>
        <strain evidence="2">LD5P10</strain>
    </source>
</reference>
<dbReference type="Gene3D" id="2.30.40.10">
    <property type="entry name" value="Urease, subunit C, domain 1"/>
    <property type="match status" value="1"/>
</dbReference>
<organism evidence="2 3">
    <name type="scientific">Corynebacterium kalidii</name>
    <dbReference type="NCBI Taxonomy" id="2931982"/>
    <lineage>
        <taxon>Bacteria</taxon>
        <taxon>Bacillati</taxon>
        <taxon>Actinomycetota</taxon>
        <taxon>Actinomycetes</taxon>
        <taxon>Mycobacteriales</taxon>
        <taxon>Corynebacteriaceae</taxon>
        <taxon>Corynebacterium</taxon>
    </lineage>
</organism>
<evidence type="ECO:0000313" key="2">
    <source>
        <dbReference type="EMBL" id="MCJ7858361.1"/>
    </source>
</evidence>
<dbReference type="InterPro" id="IPR033932">
    <property type="entry name" value="YtcJ-like"/>
</dbReference>
<evidence type="ECO:0000259" key="1">
    <source>
        <dbReference type="Pfam" id="PF07969"/>
    </source>
</evidence>
<dbReference type="GO" id="GO:0016810">
    <property type="term" value="F:hydrolase activity, acting on carbon-nitrogen (but not peptide) bonds"/>
    <property type="evidence" value="ECO:0007669"/>
    <property type="project" value="InterPro"/>
</dbReference>
<dbReference type="InterPro" id="IPR013108">
    <property type="entry name" value="Amidohydro_3"/>
</dbReference>
<dbReference type="SUPFAM" id="SSF51338">
    <property type="entry name" value="Composite domain of metallo-dependent hydrolases"/>
    <property type="match status" value="1"/>
</dbReference>
<dbReference type="AlphaFoldDB" id="A0A9X1WNK4"/>
<proteinExistence type="predicted"/>
<dbReference type="InterPro" id="IPR011059">
    <property type="entry name" value="Metal-dep_hydrolase_composite"/>
</dbReference>
<accession>A0A9X1WNK4</accession>
<name>A0A9X1WNK4_9CORY</name>
<dbReference type="EMBL" id="JALIEA010000012">
    <property type="protein sequence ID" value="MCJ7858361.1"/>
    <property type="molecule type" value="Genomic_DNA"/>
</dbReference>
<gene>
    <name evidence="2" type="ORF">MUN33_06475</name>
</gene>
<dbReference type="PANTHER" id="PTHR22642">
    <property type="entry name" value="IMIDAZOLONEPROPIONASE"/>
    <property type="match status" value="1"/>
</dbReference>
<dbReference type="RefSeq" id="WP_244804088.1">
    <property type="nucleotide sequence ID" value="NZ_JALIEA010000012.1"/>
</dbReference>